<gene>
    <name evidence="7" type="ORF">MCOR_42005</name>
</gene>
<keyword evidence="8" id="KW-1185">Reference proteome</keyword>
<evidence type="ECO:0000313" key="7">
    <source>
        <dbReference type="EMBL" id="CAC5408636.1"/>
    </source>
</evidence>
<evidence type="ECO:0000256" key="5">
    <source>
        <dbReference type="ARBA" id="ARBA00023136"/>
    </source>
</evidence>
<evidence type="ECO:0000256" key="4">
    <source>
        <dbReference type="ARBA" id="ARBA00022989"/>
    </source>
</evidence>
<dbReference type="PANTHER" id="PTHR11266">
    <property type="entry name" value="PEROXISOMAL MEMBRANE PROTEIN 2, PXMP2 MPV17"/>
    <property type="match status" value="1"/>
</dbReference>
<proteinExistence type="inferred from homology"/>
<evidence type="ECO:0000256" key="3">
    <source>
        <dbReference type="ARBA" id="ARBA00022692"/>
    </source>
</evidence>
<organism evidence="7 8">
    <name type="scientific">Mytilus coruscus</name>
    <name type="common">Sea mussel</name>
    <dbReference type="NCBI Taxonomy" id="42192"/>
    <lineage>
        <taxon>Eukaryota</taxon>
        <taxon>Metazoa</taxon>
        <taxon>Spiralia</taxon>
        <taxon>Lophotrochozoa</taxon>
        <taxon>Mollusca</taxon>
        <taxon>Bivalvia</taxon>
        <taxon>Autobranchia</taxon>
        <taxon>Pteriomorphia</taxon>
        <taxon>Mytilida</taxon>
        <taxon>Mytiloidea</taxon>
        <taxon>Mytilidae</taxon>
        <taxon>Mytilinae</taxon>
        <taxon>Mytilus</taxon>
    </lineage>
</organism>
<feature type="transmembrane region" description="Helical" evidence="6">
    <location>
        <begin position="68"/>
        <end position="85"/>
    </location>
</feature>
<dbReference type="InterPro" id="IPR007248">
    <property type="entry name" value="Mpv17_PMP22"/>
</dbReference>
<dbReference type="Pfam" id="PF04117">
    <property type="entry name" value="Mpv17_PMP22"/>
    <property type="match status" value="1"/>
</dbReference>
<evidence type="ECO:0000256" key="1">
    <source>
        <dbReference type="ARBA" id="ARBA00004141"/>
    </source>
</evidence>
<evidence type="ECO:0000313" key="8">
    <source>
        <dbReference type="Proteomes" id="UP000507470"/>
    </source>
</evidence>
<comment type="similarity">
    <text evidence="2 6">Belongs to the peroxisomal membrane protein PXMP2/4 family.</text>
</comment>
<feature type="transmembrane region" description="Helical" evidence="6">
    <location>
        <begin position="105"/>
        <end position="126"/>
    </location>
</feature>
<reference evidence="7 8" key="1">
    <citation type="submission" date="2020-06" db="EMBL/GenBank/DDBJ databases">
        <authorList>
            <person name="Li R."/>
            <person name="Bekaert M."/>
        </authorList>
    </citation>
    <scope>NUCLEOTIDE SEQUENCE [LARGE SCALE GENOMIC DNA]</scope>
    <source>
        <strain evidence="8">wild</strain>
    </source>
</reference>
<dbReference type="GO" id="GO:0016020">
    <property type="term" value="C:membrane"/>
    <property type="evidence" value="ECO:0007669"/>
    <property type="project" value="UniProtKB-SubCell"/>
</dbReference>
<comment type="subcellular location">
    <subcellularLocation>
        <location evidence="1">Membrane</location>
        <topology evidence="1">Multi-pass membrane protein</topology>
    </subcellularLocation>
</comment>
<protein>
    <submittedName>
        <fullName evidence="7">MPV17</fullName>
    </submittedName>
</protein>
<name>A0A6J8DKJ2_MYTCO</name>
<dbReference type="OrthoDB" id="5345392at2759"/>
<keyword evidence="4 6" id="KW-1133">Transmembrane helix</keyword>
<evidence type="ECO:0000256" key="2">
    <source>
        <dbReference type="ARBA" id="ARBA00006824"/>
    </source>
</evidence>
<dbReference type="Proteomes" id="UP000507470">
    <property type="component" value="Unassembled WGS sequence"/>
</dbReference>
<dbReference type="PANTHER" id="PTHR11266:SF8">
    <property type="entry name" value="MPV17-LIKE PROTEIN 2"/>
    <property type="match status" value="1"/>
</dbReference>
<dbReference type="AlphaFoldDB" id="A0A6J8DKJ2"/>
<evidence type="ECO:0000256" key="6">
    <source>
        <dbReference type="RuleBase" id="RU363053"/>
    </source>
</evidence>
<accession>A0A6J8DKJ2</accession>
<keyword evidence="5 6" id="KW-0472">Membrane</keyword>
<dbReference type="GO" id="GO:0061668">
    <property type="term" value="P:mitochondrial ribosome assembly"/>
    <property type="evidence" value="ECO:0007669"/>
    <property type="project" value="TreeGrafter"/>
</dbReference>
<keyword evidence="3 6" id="KW-0812">Transmembrane</keyword>
<sequence length="197" mass="22755">MNFGSVRVAFHPIVKTWAARGRMLFSRKYLLYTNVCIGVTLSTTGDFLNQRFQIKQKEIDSLDIKRSCDVAITGLFIGPFCHYWYLFLDWWIPGRCFKLLTKKLIVDQLVCSPVVIGLFLGITTFLEKKSLTAVKEECSEKGGKLFVAELAVWPPAQLFNFYFLPTHYRVLFDNAVSFLFDIYFSRVKYGKNGRVES</sequence>
<dbReference type="GO" id="GO:0005739">
    <property type="term" value="C:mitochondrion"/>
    <property type="evidence" value="ECO:0007669"/>
    <property type="project" value="TreeGrafter"/>
</dbReference>
<dbReference type="EMBL" id="CACVKT020007578">
    <property type="protein sequence ID" value="CAC5408636.1"/>
    <property type="molecule type" value="Genomic_DNA"/>
</dbReference>